<dbReference type="Pfam" id="PF22638">
    <property type="entry name" value="FlgK_D1"/>
    <property type="match status" value="1"/>
</dbReference>
<keyword evidence="11" id="KW-0966">Cell projection</keyword>
<proteinExistence type="inferred from homology"/>
<dbReference type="NCBIfam" id="TIGR02492">
    <property type="entry name" value="flgK_ends"/>
    <property type="match status" value="1"/>
</dbReference>
<dbReference type="OrthoDB" id="9802553at2"/>
<evidence type="ECO:0000256" key="5">
    <source>
        <dbReference type="ARBA" id="ARBA00022525"/>
    </source>
</evidence>
<dbReference type="KEGG" id="fwa:DCMF_13800"/>
<keyword evidence="12" id="KW-1185">Reference proteome</keyword>
<sequence length="434" mass="47092">MSLFSILSTSVSGLKASQTALSVIGNNVANVNTEGYSRQRVDLSASASYEAAYFNGRLGSGVTIEGVSRVSNRYLEGRIQREQANADSWSTQLELLDKIELGLNSLDLSSRLGDFWDAWHNLSINPTMESPAYEIKERADALIGALQSAGQLLTDAENEINETITDQITQANSLGEQIAKLNAEISSSIKKGQEPNTFLDQRDVLLRELVGITGAAVTYNQDNTVSVTLDITDSSGTSQQLSLIDGSNVTAIPDGAAVDSTSGSLYGLQKVRDNELQDYKKDLDDLAKSLVEKVNDLHNPTDTGINFFKEPVTGVADLALSDEVKADYNNIGANTTSVEEKATLATNIYNLGTAFAKDVSSFFERVGTAVKVAETQNSYEEDMMSELENLRADVSGVSLDEETAYMIMYQRSYESSAKLLAVIDEMLETIINMV</sequence>
<reference evidence="11 12" key="1">
    <citation type="submission" date="2016-10" db="EMBL/GenBank/DDBJ databases">
        <title>Complete Genome Sequence of Peptococcaceae strain DCMF.</title>
        <authorList>
            <person name="Edwards R.J."/>
            <person name="Holland S.I."/>
            <person name="Deshpande N.P."/>
            <person name="Wong Y.K."/>
            <person name="Ertan H."/>
            <person name="Manefield M."/>
            <person name="Russell T.L."/>
            <person name="Lee M.J."/>
        </authorList>
    </citation>
    <scope>NUCLEOTIDE SEQUENCE [LARGE SCALE GENOMIC DNA]</scope>
    <source>
        <strain evidence="11 12">DCMF</strain>
    </source>
</reference>
<evidence type="ECO:0000256" key="3">
    <source>
        <dbReference type="ARBA" id="ARBA00009677"/>
    </source>
</evidence>
<dbReference type="InterPro" id="IPR019776">
    <property type="entry name" value="Flagellar_basal_body_rod_CS"/>
</dbReference>
<keyword evidence="5 7" id="KW-0964">Secreted</keyword>
<dbReference type="InterPro" id="IPR053927">
    <property type="entry name" value="FlgK_helical"/>
</dbReference>
<dbReference type="EMBL" id="CP017634">
    <property type="protein sequence ID" value="ATW25694.1"/>
    <property type="molecule type" value="Genomic_DNA"/>
</dbReference>
<evidence type="ECO:0000313" key="12">
    <source>
        <dbReference type="Proteomes" id="UP000323521"/>
    </source>
</evidence>
<dbReference type="PANTHER" id="PTHR30033">
    <property type="entry name" value="FLAGELLAR HOOK-ASSOCIATED PROTEIN 1"/>
    <property type="match status" value="1"/>
</dbReference>
<evidence type="ECO:0000256" key="7">
    <source>
        <dbReference type="RuleBase" id="RU362065"/>
    </source>
</evidence>
<comment type="subcellular location">
    <subcellularLocation>
        <location evidence="1 7">Bacterial flagellum</location>
    </subcellularLocation>
    <subcellularLocation>
        <location evidence="2 7">Secreted</location>
    </subcellularLocation>
</comment>
<dbReference type="GO" id="GO:0009424">
    <property type="term" value="C:bacterial-type flagellum hook"/>
    <property type="evidence" value="ECO:0007669"/>
    <property type="project" value="UniProtKB-UniRule"/>
</dbReference>
<dbReference type="PRINTS" id="PR01005">
    <property type="entry name" value="FLGHOOKAP1"/>
</dbReference>
<evidence type="ECO:0000256" key="2">
    <source>
        <dbReference type="ARBA" id="ARBA00004613"/>
    </source>
</evidence>
<dbReference type="InterPro" id="IPR002371">
    <property type="entry name" value="FlgK"/>
</dbReference>
<dbReference type="GO" id="GO:0044780">
    <property type="term" value="P:bacterial-type flagellum assembly"/>
    <property type="evidence" value="ECO:0007669"/>
    <property type="project" value="InterPro"/>
</dbReference>
<dbReference type="SUPFAM" id="SSF64518">
    <property type="entry name" value="Phase 1 flagellin"/>
    <property type="match status" value="1"/>
</dbReference>
<dbReference type="PANTHER" id="PTHR30033:SF1">
    <property type="entry name" value="FLAGELLAR HOOK-ASSOCIATED PROTEIN 1"/>
    <property type="match status" value="1"/>
</dbReference>
<organism evidence="11 12">
    <name type="scientific">Formimonas warabiya</name>
    <dbReference type="NCBI Taxonomy" id="1761012"/>
    <lineage>
        <taxon>Bacteria</taxon>
        <taxon>Bacillati</taxon>
        <taxon>Bacillota</taxon>
        <taxon>Clostridia</taxon>
        <taxon>Eubacteriales</taxon>
        <taxon>Peptococcaceae</taxon>
        <taxon>Candidatus Formimonas</taxon>
    </lineage>
</organism>
<keyword evidence="11" id="KW-0282">Flagellum</keyword>
<evidence type="ECO:0000259" key="9">
    <source>
        <dbReference type="Pfam" id="PF06429"/>
    </source>
</evidence>
<dbReference type="Proteomes" id="UP000323521">
    <property type="component" value="Chromosome"/>
</dbReference>
<dbReference type="GO" id="GO:0005576">
    <property type="term" value="C:extracellular region"/>
    <property type="evidence" value="ECO:0007669"/>
    <property type="project" value="UniProtKB-SubCell"/>
</dbReference>
<feature type="domain" description="Flagellar hook-associated protein FlgK helical" evidence="10">
    <location>
        <begin position="104"/>
        <end position="299"/>
    </location>
</feature>
<comment type="similarity">
    <text evidence="3 7">Belongs to the flagella basal body rod proteins family.</text>
</comment>
<dbReference type="InterPro" id="IPR001444">
    <property type="entry name" value="Flag_bb_rod_N"/>
</dbReference>
<accession>A0A3G1KTH3</accession>
<dbReference type="Pfam" id="PF00460">
    <property type="entry name" value="Flg_bb_rod"/>
    <property type="match status" value="1"/>
</dbReference>
<evidence type="ECO:0000313" key="11">
    <source>
        <dbReference type="EMBL" id="ATW25694.1"/>
    </source>
</evidence>
<evidence type="ECO:0000256" key="1">
    <source>
        <dbReference type="ARBA" id="ARBA00004365"/>
    </source>
</evidence>
<dbReference type="Pfam" id="PF06429">
    <property type="entry name" value="Flg_bbr_C"/>
    <property type="match status" value="1"/>
</dbReference>
<evidence type="ECO:0000256" key="6">
    <source>
        <dbReference type="ARBA" id="ARBA00023143"/>
    </source>
</evidence>
<protein>
    <recommendedName>
        <fullName evidence="4 7">Flagellar hook-associated protein 1</fullName>
        <shortName evidence="7">HAP1</shortName>
    </recommendedName>
</protein>
<gene>
    <name evidence="7" type="primary">flgK</name>
    <name evidence="11" type="ORF">DCMF_13800</name>
</gene>
<dbReference type="RefSeq" id="WP_148134957.1">
    <property type="nucleotide sequence ID" value="NZ_CP017634.1"/>
</dbReference>
<keyword evidence="6 7" id="KW-0975">Bacterial flagellum</keyword>
<evidence type="ECO:0000259" key="8">
    <source>
        <dbReference type="Pfam" id="PF00460"/>
    </source>
</evidence>
<evidence type="ECO:0000256" key="4">
    <source>
        <dbReference type="ARBA" id="ARBA00016244"/>
    </source>
</evidence>
<keyword evidence="11" id="KW-0969">Cilium</keyword>
<feature type="domain" description="Flagellar basal-body/hook protein C-terminal" evidence="9">
    <location>
        <begin position="395"/>
        <end position="433"/>
    </location>
</feature>
<name>A0A3G1KTH3_FORW1</name>
<evidence type="ECO:0000259" key="10">
    <source>
        <dbReference type="Pfam" id="PF22638"/>
    </source>
</evidence>
<dbReference type="InterPro" id="IPR010930">
    <property type="entry name" value="Flg_bb/hook_C_dom"/>
</dbReference>
<dbReference type="PROSITE" id="PS00588">
    <property type="entry name" value="FLAGELLA_BB_ROD"/>
    <property type="match status" value="1"/>
</dbReference>
<dbReference type="GO" id="GO:0005198">
    <property type="term" value="F:structural molecule activity"/>
    <property type="evidence" value="ECO:0007669"/>
    <property type="project" value="UniProtKB-UniRule"/>
</dbReference>
<feature type="domain" description="Flagellar basal body rod protein N-terminal" evidence="8">
    <location>
        <begin position="7"/>
        <end position="36"/>
    </location>
</feature>
<dbReference type="AlphaFoldDB" id="A0A3G1KTH3"/>